<dbReference type="PANTHER" id="PTHR22807:SF61">
    <property type="entry name" value="NOL1_NOP2_SUN FAMILY PROTEIN _ ANTITERMINATION NUSB DOMAIN-CONTAINING PROTEIN"/>
    <property type="match status" value="1"/>
</dbReference>
<dbReference type="Pfam" id="PF22458">
    <property type="entry name" value="RsmF-B_ferredox"/>
    <property type="match status" value="1"/>
</dbReference>
<dbReference type="PANTHER" id="PTHR22807">
    <property type="entry name" value="NOP2 YEAST -RELATED NOL1/NOP2/FMU SUN DOMAIN-CONTAINING"/>
    <property type="match status" value="1"/>
</dbReference>
<keyword evidence="5 6" id="KW-0694">RNA-binding</keyword>
<dbReference type="GO" id="GO:0003723">
    <property type="term" value="F:RNA binding"/>
    <property type="evidence" value="ECO:0007669"/>
    <property type="project" value="UniProtKB-UniRule"/>
</dbReference>
<dbReference type="Gene3D" id="1.10.287.730">
    <property type="entry name" value="Helix hairpin bin"/>
    <property type="match status" value="1"/>
</dbReference>
<dbReference type="InterPro" id="IPR004573">
    <property type="entry name" value="rRNA_ssu_MeTfrase_B"/>
</dbReference>
<reference evidence="9 10" key="1">
    <citation type="submission" date="2019-03" db="EMBL/GenBank/DDBJ databases">
        <title>Genomic Encyclopedia of Type Strains, Phase IV (KMG-IV): sequencing the most valuable type-strain genomes for metagenomic binning, comparative biology and taxonomic classification.</title>
        <authorList>
            <person name="Goeker M."/>
        </authorList>
    </citation>
    <scope>NUCLEOTIDE SEQUENCE [LARGE SCALE GENOMIC DNA]</scope>
    <source>
        <strain evidence="9 10">DSM 1837</strain>
    </source>
</reference>
<dbReference type="SUPFAM" id="SSF53335">
    <property type="entry name" value="S-adenosyl-L-methionine-dependent methyltransferases"/>
    <property type="match status" value="1"/>
</dbReference>
<feature type="binding site" evidence="6">
    <location>
        <position position="311"/>
    </location>
    <ligand>
        <name>S-adenosyl-L-methionine</name>
        <dbReference type="ChEBI" id="CHEBI:59789"/>
    </ligand>
</feature>
<comment type="similarity">
    <text evidence="1 6">Belongs to the class I-like SAM-binding methyltransferase superfamily. RsmB/NOP family.</text>
</comment>
<feature type="region of interest" description="Disordered" evidence="7">
    <location>
        <begin position="1"/>
        <end position="34"/>
    </location>
</feature>
<feature type="binding site" evidence="6">
    <location>
        <begin position="285"/>
        <end position="291"/>
    </location>
    <ligand>
        <name>S-adenosyl-L-methionine</name>
        <dbReference type="ChEBI" id="CHEBI:59789"/>
    </ligand>
</feature>
<feature type="domain" description="SAM-dependent MTase RsmB/NOP-type" evidence="8">
    <location>
        <begin position="193"/>
        <end position="473"/>
    </location>
</feature>
<dbReference type="InterPro" id="IPR001678">
    <property type="entry name" value="MeTrfase_RsmB-F_NOP2_dom"/>
</dbReference>
<dbReference type="SUPFAM" id="SSF48013">
    <property type="entry name" value="NusB-like"/>
    <property type="match status" value="1"/>
</dbReference>
<evidence type="ECO:0000256" key="1">
    <source>
        <dbReference type="ARBA" id="ARBA00007494"/>
    </source>
</evidence>
<dbReference type="Gene3D" id="3.40.50.150">
    <property type="entry name" value="Vaccinia Virus protein VP39"/>
    <property type="match status" value="1"/>
</dbReference>
<keyword evidence="3 6" id="KW-0808">Transferase</keyword>
<evidence type="ECO:0000256" key="4">
    <source>
        <dbReference type="ARBA" id="ARBA00022691"/>
    </source>
</evidence>
<dbReference type="Gene3D" id="3.30.70.1170">
    <property type="entry name" value="Sun protein, domain 3"/>
    <property type="match status" value="1"/>
</dbReference>
<evidence type="ECO:0000256" key="5">
    <source>
        <dbReference type="ARBA" id="ARBA00022884"/>
    </source>
</evidence>
<feature type="active site" description="Nucleophile" evidence="6">
    <location>
        <position position="413"/>
    </location>
</feature>
<evidence type="ECO:0000256" key="6">
    <source>
        <dbReference type="PROSITE-ProRule" id="PRU01023"/>
    </source>
</evidence>
<keyword evidence="4 6" id="KW-0949">S-adenosyl-L-methionine</keyword>
<keyword evidence="2 6" id="KW-0489">Methyltransferase</keyword>
<proteinExistence type="inferred from homology"/>
<feature type="binding site" evidence="6">
    <location>
        <position position="360"/>
    </location>
    <ligand>
        <name>S-adenosyl-L-methionine</name>
        <dbReference type="ChEBI" id="CHEBI:59789"/>
    </ligand>
</feature>
<dbReference type="CDD" id="cd02440">
    <property type="entry name" value="AdoMet_MTases"/>
    <property type="match status" value="1"/>
</dbReference>
<evidence type="ECO:0000313" key="9">
    <source>
        <dbReference type="EMBL" id="TCP20489.1"/>
    </source>
</evidence>
<dbReference type="RefSeq" id="WP_119012436.1">
    <property type="nucleotide sequence ID" value="NZ_QXNC01000005.1"/>
</dbReference>
<protein>
    <submittedName>
        <fullName evidence="9">16S rRNA (Cytosine967-C5)-methyltransferase</fullName>
    </submittedName>
</protein>
<dbReference type="NCBIfam" id="TIGR00563">
    <property type="entry name" value="rsmB"/>
    <property type="match status" value="1"/>
</dbReference>
<dbReference type="NCBIfam" id="NF008149">
    <property type="entry name" value="PRK10901.1"/>
    <property type="match status" value="1"/>
</dbReference>
<feature type="binding site" evidence="6">
    <location>
        <position position="337"/>
    </location>
    <ligand>
        <name>S-adenosyl-L-methionine</name>
        <dbReference type="ChEBI" id="CHEBI:59789"/>
    </ligand>
</feature>
<evidence type="ECO:0000313" key="10">
    <source>
        <dbReference type="Proteomes" id="UP000295182"/>
    </source>
</evidence>
<sequence>MTKNQISRPAPQRRSPAPAAPASTPGDQRSHSVALSRQLHSVARALHDIRAGRSGTAVLETVPPLLRPGVQALLFQVLRTLGRAEALRRQLAPRTPPPAVDALLCVALALLCGDADDLPYEPFTLVNQAIEAAKTDSATRAQAAFLNACLRRFLRERDALLQATQQDPQAQWNHPRWWVERLRKDHPTQWQQILRANNAQAPMVLRINQQKTTLDQYQSALAAINIKANPVGAVGLVLQRAVPVQQLPGFAEGWVSVQDAAAQMAAPLLLSGLDLAQPLRVLDACAAPGGKTAHLLEYAGPAAALQVTALDIDPARCERIHETLQRLGLRAQVLAADAGRPQDWWQQDCGGQLFDAILLDAPCTASGIVRRHPDVRWLRRESDIAQLAHIQARLLETLWPLLQPGGRLLYCTCSVFRAEGDGQVQAFLAHHSNARLLPSPGHLLPGMGDKGSPVPDNLHGEHDGFFYALLQKAPA</sequence>
<dbReference type="InterPro" id="IPR049560">
    <property type="entry name" value="MeTrfase_RsmB-F_NOP2_cat"/>
</dbReference>
<feature type="compositionally biased region" description="Low complexity" evidence="7">
    <location>
        <begin position="7"/>
        <end position="23"/>
    </location>
</feature>
<accession>A0A4R2NGF6</accession>
<dbReference type="InterPro" id="IPR018314">
    <property type="entry name" value="RsmB/NOL1/NOP2-like_CS"/>
</dbReference>
<dbReference type="Pfam" id="PF01189">
    <property type="entry name" value="Methyltr_RsmB-F"/>
    <property type="match status" value="1"/>
</dbReference>
<dbReference type="PROSITE" id="PS01153">
    <property type="entry name" value="NOL1_NOP2_SUN"/>
    <property type="match status" value="1"/>
</dbReference>
<evidence type="ECO:0000256" key="7">
    <source>
        <dbReference type="SAM" id="MobiDB-lite"/>
    </source>
</evidence>
<gene>
    <name evidence="9" type="ORF">EV674_101139</name>
</gene>
<dbReference type="GO" id="GO:0008649">
    <property type="term" value="F:rRNA methyltransferase activity"/>
    <property type="evidence" value="ECO:0007669"/>
    <property type="project" value="InterPro"/>
</dbReference>
<evidence type="ECO:0000259" key="8">
    <source>
        <dbReference type="PROSITE" id="PS51686"/>
    </source>
</evidence>
<name>A0A4R2NGF6_9BURK</name>
<feature type="compositionally biased region" description="Polar residues" evidence="7">
    <location>
        <begin position="25"/>
        <end position="34"/>
    </location>
</feature>
<evidence type="ECO:0000256" key="2">
    <source>
        <dbReference type="ARBA" id="ARBA00022603"/>
    </source>
</evidence>
<dbReference type="OrthoDB" id="9810297at2"/>
<dbReference type="Gene3D" id="1.10.940.10">
    <property type="entry name" value="NusB-like"/>
    <property type="match status" value="1"/>
</dbReference>
<comment type="caution">
    <text evidence="9">The sequence shown here is derived from an EMBL/GenBank/DDBJ whole genome shotgun (WGS) entry which is preliminary data.</text>
</comment>
<dbReference type="InterPro" id="IPR035926">
    <property type="entry name" value="NusB-like_sf"/>
</dbReference>
<dbReference type="EMBL" id="SLXH01000001">
    <property type="protein sequence ID" value="TCP20489.1"/>
    <property type="molecule type" value="Genomic_DNA"/>
</dbReference>
<keyword evidence="10" id="KW-1185">Reference proteome</keyword>
<dbReference type="Proteomes" id="UP000295182">
    <property type="component" value="Unassembled WGS sequence"/>
</dbReference>
<dbReference type="PRINTS" id="PR02008">
    <property type="entry name" value="RCMTFAMILY"/>
</dbReference>
<organism evidence="9 10">
    <name type="scientific">Simplicispira metamorpha</name>
    <dbReference type="NCBI Taxonomy" id="80881"/>
    <lineage>
        <taxon>Bacteria</taxon>
        <taxon>Pseudomonadati</taxon>
        <taxon>Pseudomonadota</taxon>
        <taxon>Betaproteobacteria</taxon>
        <taxon>Burkholderiales</taxon>
        <taxon>Comamonadaceae</taxon>
        <taxon>Simplicispira</taxon>
    </lineage>
</organism>
<dbReference type="InterPro" id="IPR029063">
    <property type="entry name" value="SAM-dependent_MTases_sf"/>
</dbReference>
<dbReference type="InterPro" id="IPR054728">
    <property type="entry name" value="RsmB-like_ferredoxin"/>
</dbReference>
<dbReference type="InterPro" id="IPR023267">
    <property type="entry name" value="RCMT"/>
</dbReference>
<dbReference type="AlphaFoldDB" id="A0A4R2NGF6"/>
<evidence type="ECO:0000256" key="3">
    <source>
        <dbReference type="ARBA" id="ARBA00022679"/>
    </source>
</evidence>
<dbReference type="PROSITE" id="PS51686">
    <property type="entry name" value="SAM_MT_RSMB_NOP"/>
    <property type="match status" value="1"/>
</dbReference>